<dbReference type="Gene3D" id="1.20.1640.10">
    <property type="entry name" value="Multidrug efflux transporter AcrB transmembrane domain"/>
    <property type="match status" value="2"/>
</dbReference>
<feature type="transmembrane region" description="Helical" evidence="2">
    <location>
        <begin position="940"/>
        <end position="959"/>
    </location>
</feature>
<evidence type="ECO:0000313" key="4">
    <source>
        <dbReference type="Proteomes" id="UP000029424"/>
    </source>
</evidence>
<dbReference type="Pfam" id="PF00873">
    <property type="entry name" value="ACR_tran"/>
    <property type="match status" value="1"/>
</dbReference>
<proteinExistence type="predicted"/>
<dbReference type="SUPFAM" id="SSF82714">
    <property type="entry name" value="Multidrug efflux transporter AcrB TolC docking domain, DN and DC subdomains"/>
    <property type="match status" value="2"/>
</dbReference>
<evidence type="ECO:0000256" key="2">
    <source>
        <dbReference type="SAM" id="Phobius"/>
    </source>
</evidence>
<feature type="compositionally biased region" description="Gly residues" evidence="1">
    <location>
        <begin position="1048"/>
        <end position="1058"/>
    </location>
</feature>
<reference evidence="3 4" key="1">
    <citation type="submission" date="2014-06" db="EMBL/GenBank/DDBJ databases">
        <authorList>
            <person name="Bishop-Lilly K.A."/>
            <person name="Broomall S.M."/>
            <person name="Chain P.S."/>
            <person name="Chertkov O."/>
            <person name="Coyne S.R."/>
            <person name="Daligault H.E."/>
            <person name="Davenport K.W."/>
            <person name="Erkkila T."/>
            <person name="Frey K.G."/>
            <person name="Gibbons H.S."/>
            <person name="Gu W."/>
            <person name="Jaissle J."/>
            <person name="Johnson S.L."/>
            <person name="Koroleva G.I."/>
            <person name="Ladner J.T."/>
            <person name="Lo C.-C."/>
            <person name="Minogue T.D."/>
            <person name="Munk C."/>
            <person name="Palacios G.F."/>
            <person name="Redden C.L."/>
            <person name="Rosenzweig C.N."/>
            <person name="Scholz M.B."/>
            <person name="Teshima H."/>
            <person name="Xu Y."/>
        </authorList>
    </citation>
    <scope>NUCLEOTIDE SEQUENCE [LARGE SCALE GENOMIC DNA]</scope>
    <source>
        <strain evidence="3 4">EO147</strain>
    </source>
</reference>
<feature type="transmembrane region" description="Helical" evidence="2">
    <location>
        <begin position="331"/>
        <end position="350"/>
    </location>
</feature>
<feature type="transmembrane region" description="Helical" evidence="2">
    <location>
        <begin position="971"/>
        <end position="996"/>
    </location>
</feature>
<dbReference type="InterPro" id="IPR027463">
    <property type="entry name" value="AcrB_DN_DC_subdom"/>
</dbReference>
<feature type="transmembrane region" description="Helical" evidence="2">
    <location>
        <begin position="841"/>
        <end position="865"/>
    </location>
</feature>
<dbReference type="KEGG" id="bok:DM82_1691"/>
<dbReference type="SUPFAM" id="SSF82866">
    <property type="entry name" value="Multidrug efflux transporter AcrB transmembrane domain"/>
    <property type="match status" value="2"/>
</dbReference>
<dbReference type="Proteomes" id="UP000029424">
    <property type="component" value="Chromosome 1"/>
</dbReference>
<keyword evidence="2" id="KW-0472">Membrane</keyword>
<keyword evidence="2" id="KW-0812">Transmembrane</keyword>
<keyword evidence="4" id="KW-1185">Reference proteome</keyword>
<organism evidence="3 4">
    <name type="scientific">Burkholderia oklahomensis</name>
    <dbReference type="NCBI Taxonomy" id="342113"/>
    <lineage>
        <taxon>Bacteria</taxon>
        <taxon>Pseudomonadati</taxon>
        <taxon>Pseudomonadota</taxon>
        <taxon>Betaproteobacteria</taxon>
        <taxon>Burkholderiales</taxon>
        <taxon>Burkholderiaceae</taxon>
        <taxon>Burkholderia</taxon>
        <taxon>pseudomallei group</taxon>
    </lineage>
</organism>
<dbReference type="Gene3D" id="3.30.70.1320">
    <property type="entry name" value="Multidrug efflux transporter AcrB pore domain like"/>
    <property type="match status" value="1"/>
</dbReference>
<dbReference type="SUPFAM" id="SSF82693">
    <property type="entry name" value="Multidrug efflux transporter AcrB pore domain, PN1, PN2, PC1 and PC2 subdomains"/>
    <property type="match status" value="3"/>
</dbReference>
<evidence type="ECO:0000256" key="1">
    <source>
        <dbReference type="SAM" id="MobiDB-lite"/>
    </source>
</evidence>
<evidence type="ECO:0000313" key="3">
    <source>
        <dbReference type="EMBL" id="AIO65186.1"/>
    </source>
</evidence>
<dbReference type="AlphaFoldDB" id="A0AAI8B3T4"/>
<feature type="transmembrane region" description="Helical" evidence="2">
    <location>
        <begin position="428"/>
        <end position="448"/>
    </location>
</feature>
<dbReference type="PANTHER" id="PTHR32063:SF77">
    <property type="entry name" value="ACR FAMILY TRANSPORT PROTEIN"/>
    <property type="match status" value="1"/>
</dbReference>
<accession>A0AAI8B3T4</accession>
<protein>
    <submittedName>
        <fullName evidence="3">MMPL family protein</fullName>
    </submittedName>
</protein>
<dbReference type="PRINTS" id="PR00702">
    <property type="entry name" value="ACRIFLAVINRP"/>
</dbReference>
<feature type="transmembrane region" description="Helical" evidence="2">
    <location>
        <begin position="872"/>
        <end position="893"/>
    </location>
</feature>
<dbReference type="RefSeq" id="WP_052111501.1">
    <property type="nucleotide sequence ID" value="NZ_CP008726.1"/>
</dbReference>
<dbReference type="PANTHER" id="PTHR32063">
    <property type="match status" value="1"/>
</dbReference>
<dbReference type="Gene3D" id="3.30.70.1440">
    <property type="entry name" value="Multidrug efflux transporter AcrB pore domain"/>
    <property type="match status" value="1"/>
</dbReference>
<dbReference type="Gene3D" id="3.30.2090.10">
    <property type="entry name" value="Multidrug efflux transporter AcrB TolC docking domain, DN and DC subdomains"/>
    <property type="match status" value="2"/>
</dbReference>
<keyword evidence="2" id="KW-1133">Transmembrane helix</keyword>
<feature type="transmembrane region" description="Helical" evidence="2">
    <location>
        <begin position="357"/>
        <end position="379"/>
    </location>
</feature>
<feature type="transmembrane region" description="Helical" evidence="2">
    <location>
        <begin position="385"/>
        <end position="408"/>
    </location>
</feature>
<dbReference type="GO" id="GO:0005886">
    <property type="term" value="C:plasma membrane"/>
    <property type="evidence" value="ECO:0007669"/>
    <property type="project" value="TreeGrafter"/>
</dbReference>
<feature type="transmembrane region" description="Helical" evidence="2">
    <location>
        <begin position="899"/>
        <end position="919"/>
    </location>
</feature>
<dbReference type="GO" id="GO:0042910">
    <property type="term" value="F:xenobiotic transmembrane transporter activity"/>
    <property type="evidence" value="ECO:0007669"/>
    <property type="project" value="TreeGrafter"/>
</dbReference>
<dbReference type="EMBL" id="CP008726">
    <property type="protein sequence ID" value="AIO65186.1"/>
    <property type="molecule type" value="Genomic_DNA"/>
</dbReference>
<feature type="transmembrane region" description="Helical" evidence="2">
    <location>
        <begin position="460"/>
        <end position="479"/>
    </location>
</feature>
<gene>
    <name evidence="3" type="ORF">DM82_1691</name>
</gene>
<dbReference type="InterPro" id="IPR001036">
    <property type="entry name" value="Acrflvin-R"/>
</dbReference>
<sequence length="1077" mass="112089">MNFLAWSIRRPLPAILLFALLCVGGAVGFRALPVAELPSVDAPVVTIDASLPGATPSQVEREITRPIEQGVAGIGAARRVLSRVTDGRSHTTIQFALEADPRDALERVRAAVGRLRGSLPPDMPEPVVAQERIERVLLTYAASSARLDPVDLSWFVDSTLSKALLAVPGVARVERQGGVDRQIDVALNPVALQALRIDAGDVAQQVRARLADTPAARIDVGGRAQSVRMENAQTSVAELGALDLSLGDGRRVTLADIAAIDDAFAPPKQIALLDGRPVVGVQVMQAPGADEVRVAQGVRAAIETLRRAHPGIDVRGVADYVAPIQRVFDGAMSALYEGCVLAVLIVWLFLRDWRATLVSASALPLSILPAFLAMAWLGFSLNQLTMLALILVIGVLVDDAIVEVENIARHLGDGKPPFAAALDGAREIGVAVIATSLTLVAVFLPTAFMNGAIGRYFKQFGWTAAAAVLASLVVARLLTPMMSAYCLRRAPPPRGESRTMRGYLACVRWCVARPWRCLFFGAAFVCASVAALASLPKAFLPAQDRAEIVVGVRAPPGSDLDATRAAVEAARRAAAGVAGIASIYATIGDGSASGGGAADSAVLTVALTPPGTRTRTRSQAQVEAELARRFAAVPGVRFTVGDKQTDKVASMVLSSRDGALLERTARGVERALRAAPGLGAVGSTAGARRPAIGIAIDGPRAAALGVTREAAGDALRIATMGDAPERLPRLDVGSRQVPVRVHAAPGAPGADDGLSRLFVPGRDGSVPLSSVARLTEDSEPAQIDRRDGERYVTLDIGLAGRPLGDVIAQVDRLPEVRDLPAGVRRSASGDAESLDELFGGFYYAMLFGLACVYAILVLLFGGFVLPATVLVALPLSLGGAAALLALCGLSLSLASLVGLLMLMGLCTKNSILLVQYVIVARERRRLSRVDAIVDACRMRARPIAMTTFAMMAGLLPLAFDAQGDVFRSAMAVTVIGGLVTSTALSLLLVPVAFVVLDGVQAGLSKRFAPRVGEPARGDGGLDGGDGDDGGDGSDGSDGSDGDGRGREGVGIGDDGSGSGACEIAARQRIDEARVRSA</sequence>
<feature type="region of interest" description="Disordered" evidence="1">
    <location>
        <begin position="1012"/>
        <end position="1063"/>
    </location>
</feature>
<feature type="transmembrane region" description="Helical" evidence="2">
    <location>
        <begin position="517"/>
        <end position="535"/>
    </location>
</feature>
<name>A0AAI8B3T4_9BURK</name>
<dbReference type="Gene3D" id="3.30.70.1430">
    <property type="entry name" value="Multidrug efflux transporter AcrB pore domain"/>
    <property type="match status" value="2"/>
</dbReference>